<proteinExistence type="predicted"/>
<gene>
    <name evidence="1" type="ORF">GSOID_T00007987001</name>
</gene>
<sequence length="191" mass="22302">MIEVPFESWIKKQASEDPTPRKRRKIADRKQDEFFVKLSLMLEQLLGLQTYLKSINEITFIFGANQINPKELWRFEIGKWDSQTSTKKELLTLISKFPEKAERWPRPRGKLMLIVRTTERIGGDDWCEIKNYSRDKKTSNILDITVETETTLETHDNPKNPNLSEFENGKTCHRVEDGCALSGSFHFAKSH</sequence>
<dbReference type="Proteomes" id="UP000001307">
    <property type="component" value="Unassembled WGS sequence"/>
</dbReference>
<name>E4XCV6_OIKDI</name>
<evidence type="ECO:0008006" key="3">
    <source>
        <dbReference type="Google" id="ProtNLM"/>
    </source>
</evidence>
<evidence type="ECO:0000313" key="1">
    <source>
        <dbReference type="EMBL" id="CBY09431.1"/>
    </source>
</evidence>
<accession>E4XCV6</accession>
<keyword evidence="2" id="KW-1185">Reference proteome</keyword>
<dbReference type="Gene3D" id="3.30.900.20">
    <property type="match status" value="1"/>
</dbReference>
<protein>
    <recommendedName>
        <fullName evidence="3">HORMA domain-containing protein</fullName>
    </recommendedName>
</protein>
<dbReference type="AlphaFoldDB" id="E4XCV6"/>
<dbReference type="EMBL" id="FN653037">
    <property type="protein sequence ID" value="CBY09431.1"/>
    <property type="molecule type" value="Genomic_DNA"/>
</dbReference>
<dbReference type="InterPro" id="IPR053729">
    <property type="entry name" value="MAD2L1BP_domain_sf"/>
</dbReference>
<dbReference type="OrthoDB" id="10427205at2759"/>
<evidence type="ECO:0000313" key="2">
    <source>
        <dbReference type="Proteomes" id="UP000001307"/>
    </source>
</evidence>
<dbReference type="InParanoid" id="E4XCV6"/>
<reference evidence="1" key="1">
    <citation type="journal article" date="2010" name="Science">
        <title>Plasticity of animal genome architecture unmasked by rapid evolution of a pelagic tunicate.</title>
        <authorList>
            <person name="Denoeud F."/>
            <person name="Henriet S."/>
            <person name="Mungpakdee S."/>
            <person name="Aury J.M."/>
            <person name="Da Silva C."/>
            <person name="Brinkmann H."/>
            <person name="Mikhaleva J."/>
            <person name="Olsen L.C."/>
            <person name="Jubin C."/>
            <person name="Canestro C."/>
            <person name="Bouquet J.M."/>
            <person name="Danks G."/>
            <person name="Poulain J."/>
            <person name="Campsteijn C."/>
            <person name="Adamski M."/>
            <person name="Cross I."/>
            <person name="Yadetie F."/>
            <person name="Muffato M."/>
            <person name="Louis A."/>
            <person name="Butcher S."/>
            <person name="Tsagkogeorga G."/>
            <person name="Konrad A."/>
            <person name="Singh S."/>
            <person name="Jensen M.F."/>
            <person name="Cong E.H."/>
            <person name="Eikeseth-Otteraa H."/>
            <person name="Noel B."/>
            <person name="Anthouard V."/>
            <person name="Porcel B.M."/>
            <person name="Kachouri-Lafond R."/>
            <person name="Nishino A."/>
            <person name="Ugolini M."/>
            <person name="Chourrout P."/>
            <person name="Nishida H."/>
            <person name="Aasland R."/>
            <person name="Huzurbazar S."/>
            <person name="Westhof E."/>
            <person name="Delsuc F."/>
            <person name="Lehrach H."/>
            <person name="Reinhardt R."/>
            <person name="Weissenbach J."/>
            <person name="Roy S.W."/>
            <person name="Artiguenave F."/>
            <person name="Postlethwait J.H."/>
            <person name="Manak J.R."/>
            <person name="Thompson E.M."/>
            <person name="Jaillon O."/>
            <person name="Du Pasquier L."/>
            <person name="Boudinot P."/>
            <person name="Liberles D.A."/>
            <person name="Volff J.N."/>
            <person name="Philippe H."/>
            <person name="Lenhard B."/>
            <person name="Roest Crollius H."/>
            <person name="Wincker P."/>
            <person name="Chourrout D."/>
        </authorList>
    </citation>
    <scope>NUCLEOTIDE SEQUENCE [LARGE SCALE GENOMIC DNA]</scope>
</reference>
<organism evidence="1">
    <name type="scientific">Oikopleura dioica</name>
    <name type="common">Tunicate</name>
    <dbReference type="NCBI Taxonomy" id="34765"/>
    <lineage>
        <taxon>Eukaryota</taxon>
        <taxon>Metazoa</taxon>
        <taxon>Chordata</taxon>
        <taxon>Tunicata</taxon>
        <taxon>Appendicularia</taxon>
        <taxon>Copelata</taxon>
        <taxon>Oikopleuridae</taxon>
        <taxon>Oikopleura</taxon>
    </lineage>
</organism>